<dbReference type="Gene3D" id="3.80.10.10">
    <property type="entry name" value="Ribonuclease Inhibitor"/>
    <property type="match status" value="2"/>
</dbReference>
<dbReference type="GO" id="GO:0005524">
    <property type="term" value="F:ATP binding"/>
    <property type="evidence" value="ECO:0007669"/>
    <property type="project" value="UniProtKB-KW"/>
</dbReference>
<dbReference type="InterPro" id="IPR055414">
    <property type="entry name" value="LRR_R13L4/SHOC2-like"/>
</dbReference>
<evidence type="ECO:0000259" key="6">
    <source>
        <dbReference type="Pfam" id="PF18052"/>
    </source>
</evidence>
<dbReference type="PRINTS" id="PR00364">
    <property type="entry name" value="DISEASERSIST"/>
</dbReference>
<evidence type="ECO:0000259" key="5">
    <source>
        <dbReference type="Pfam" id="PF00931"/>
    </source>
</evidence>
<dbReference type="Gene3D" id="1.20.5.4130">
    <property type="match status" value="1"/>
</dbReference>
<comment type="caution">
    <text evidence="9">The sequence shown here is derived from an EMBL/GenBank/DDBJ whole genome shotgun (WGS) entry which is preliminary data.</text>
</comment>
<dbReference type="GO" id="GO:0043531">
    <property type="term" value="F:ADP binding"/>
    <property type="evidence" value="ECO:0007669"/>
    <property type="project" value="InterPro"/>
</dbReference>
<organism evidence="9 10">
    <name type="scientific">Cryptomeria japonica</name>
    <name type="common">Japanese cedar</name>
    <name type="synonym">Cupressus japonica</name>
    <dbReference type="NCBI Taxonomy" id="3369"/>
    <lineage>
        <taxon>Eukaryota</taxon>
        <taxon>Viridiplantae</taxon>
        <taxon>Streptophyta</taxon>
        <taxon>Embryophyta</taxon>
        <taxon>Tracheophyta</taxon>
        <taxon>Spermatophyta</taxon>
        <taxon>Pinopsida</taxon>
        <taxon>Pinidae</taxon>
        <taxon>Conifers II</taxon>
        <taxon>Cupressales</taxon>
        <taxon>Cupressaceae</taxon>
        <taxon>Cryptomeria</taxon>
    </lineage>
</organism>
<dbReference type="InterPro" id="IPR002182">
    <property type="entry name" value="NB-ARC"/>
</dbReference>
<keyword evidence="10" id="KW-1185">Reference proteome</keyword>
<dbReference type="Pfam" id="PF23559">
    <property type="entry name" value="WHD_DRP"/>
    <property type="match status" value="1"/>
</dbReference>
<proteinExistence type="predicted"/>
<dbReference type="InterPro" id="IPR032675">
    <property type="entry name" value="LRR_dom_sf"/>
</dbReference>
<evidence type="ECO:0000259" key="8">
    <source>
        <dbReference type="Pfam" id="PF23598"/>
    </source>
</evidence>
<feature type="domain" description="Disease resistance R13L4/SHOC-2-like LRR" evidence="8">
    <location>
        <begin position="516"/>
        <end position="861"/>
    </location>
</feature>
<dbReference type="Proteomes" id="UP001234787">
    <property type="component" value="Unassembled WGS sequence"/>
</dbReference>
<dbReference type="InterPro" id="IPR041118">
    <property type="entry name" value="Rx_N"/>
</dbReference>
<dbReference type="InterPro" id="IPR036388">
    <property type="entry name" value="WH-like_DNA-bd_sf"/>
</dbReference>
<dbReference type="GO" id="GO:0051707">
    <property type="term" value="P:response to other organism"/>
    <property type="evidence" value="ECO:0007669"/>
    <property type="project" value="UniProtKB-ARBA"/>
</dbReference>
<evidence type="ECO:0000256" key="2">
    <source>
        <dbReference type="ARBA" id="ARBA00022741"/>
    </source>
</evidence>
<keyword evidence="1" id="KW-0677">Repeat</keyword>
<keyword evidence="2" id="KW-0547">Nucleotide-binding</keyword>
<dbReference type="EMBL" id="BSEH01001202">
    <property type="protein sequence ID" value="GLJ59664.1"/>
    <property type="molecule type" value="Genomic_DNA"/>
</dbReference>
<dbReference type="GO" id="GO:0006952">
    <property type="term" value="P:defense response"/>
    <property type="evidence" value="ECO:0007669"/>
    <property type="project" value="UniProtKB-KW"/>
</dbReference>
<reference evidence="9" key="1">
    <citation type="submission" date="2022-12" db="EMBL/GenBank/DDBJ databases">
        <title>Chromosome-Level Genome Assembly of Japanese Cedar (Cryptomeriajaponica D. Don).</title>
        <authorList>
            <person name="Fujino T."/>
            <person name="Yamaguchi K."/>
            <person name="Yokoyama T."/>
            <person name="Hamanaka T."/>
            <person name="Harazono Y."/>
            <person name="Kamada H."/>
            <person name="Kobayashi W."/>
            <person name="Ujino-Ihara T."/>
            <person name="Uchiyama K."/>
            <person name="Matsumoto A."/>
            <person name="Izuno A."/>
            <person name="Tsumura Y."/>
            <person name="Toyoda A."/>
            <person name="Shigenobu S."/>
            <person name="Moriguchi Y."/>
            <person name="Ueno S."/>
            <person name="Kasahara M."/>
        </authorList>
    </citation>
    <scope>NUCLEOTIDE SEQUENCE</scope>
</reference>
<keyword evidence="3" id="KW-0611">Plant defense</keyword>
<dbReference type="Pfam" id="PF23598">
    <property type="entry name" value="LRR_14"/>
    <property type="match status" value="1"/>
</dbReference>
<feature type="domain" description="Disease resistance N-terminal" evidence="6">
    <location>
        <begin position="13"/>
        <end position="91"/>
    </location>
</feature>
<dbReference type="InterPro" id="IPR042197">
    <property type="entry name" value="Apaf_helical"/>
</dbReference>
<feature type="domain" description="NB-ARC" evidence="5">
    <location>
        <begin position="157"/>
        <end position="326"/>
    </location>
</feature>
<evidence type="ECO:0000256" key="4">
    <source>
        <dbReference type="ARBA" id="ARBA00022840"/>
    </source>
</evidence>
<dbReference type="Gene3D" id="3.40.50.300">
    <property type="entry name" value="P-loop containing nucleotide triphosphate hydrolases"/>
    <property type="match status" value="1"/>
</dbReference>
<dbReference type="SUPFAM" id="SSF52058">
    <property type="entry name" value="L domain-like"/>
    <property type="match status" value="1"/>
</dbReference>
<dbReference type="SUPFAM" id="SSF52540">
    <property type="entry name" value="P-loop containing nucleoside triphosphate hydrolases"/>
    <property type="match status" value="1"/>
</dbReference>
<dbReference type="InterPro" id="IPR027417">
    <property type="entry name" value="P-loop_NTPase"/>
</dbReference>
<dbReference type="PANTHER" id="PTHR36766:SF70">
    <property type="entry name" value="DISEASE RESISTANCE PROTEIN RGA4"/>
    <property type="match status" value="1"/>
</dbReference>
<keyword evidence="4" id="KW-0067">ATP-binding</keyword>
<dbReference type="AlphaFoldDB" id="A0AAD3RS58"/>
<dbReference type="PANTHER" id="PTHR36766">
    <property type="entry name" value="PLANT BROAD-SPECTRUM MILDEW RESISTANCE PROTEIN RPW8"/>
    <property type="match status" value="1"/>
</dbReference>
<protein>
    <submittedName>
        <fullName evidence="9">Uncharacterized protein</fullName>
    </submittedName>
</protein>
<evidence type="ECO:0000256" key="1">
    <source>
        <dbReference type="ARBA" id="ARBA00022737"/>
    </source>
</evidence>
<feature type="non-terminal residue" evidence="9">
    <location>
        <position position="892"/>
    </location>
</feature>
<gene>
    <name evidence="9" type="ORF">SUGI_1518390</name>
</gene>
<feature type="domain" description="Disease resistance protein winged helix" evidence="7">
    <location>
        <begin position="408"/>
        <end position="478"/>
    </location>
</feature>
<dbReference type="InterPro" id="IPR058922">
    <property type="entry name" value="WHD_DRP"/>
</dbReference>
<name>A0AAD3RS58_CRYJA</name>
<evidence type="ECO:0000259" key="7">
    <source>
        <dbReference type="Pfam" id="PF23559"/>
    </source>
</evidence>
<evidence type="ECO:0000313" key="10">
    <source>
        <dbReference type="Proteomes" id="UP001234787"/>
    </source>
</evidence>
<sequence length="892" mass="101797">MAAGIVAARTNAIFTKLDKMRFDEDSLAMCFRKEFEWLEKKLARISGHLYGAEDEDSKQSDDVKEWLQEVGDICHDTEDIMDLCALVPTTQSCLGSDRFVRRFAMGKRVKDLKQRVMSAIQKGSQLSDSWSTRGRDYSSKRRSEIWESNLPSVGIKDKVEDILSLLEDPSVTVLALTGMGGIGKTFLMRHVYDRAYERYEKCAWITLNQFYSMKRLQCHLGSQIGLEIDEGISEVRGSEVIHGYLDGKCCLIVLDDMWTTNSENSVINNLISRFGLPGGRHSTCKIVVTTRSRILFPTMNVHKYEMELLSAEDSWKLFCIHAFPKSEGNRPPKYLESVARSVERECGRLPLAVKMVASSMANYSLEEEWESKLKELLISKEPILQILKPSYDSLPQHLKICFAYFCFFPKDYIIPCEYLIHLWLAEGLLTPSYPGEDEMDVGVSYLLQLANLSLVDVTGQSLDASLSCSVHELMMDLAIYISMENRCEFTPPSLLKSCRRILLAQQGMDTDAISQSSLRNQKFLRTLSLSENSKIRNIPENLFDRLRVLRVLDFGYTQISTLPKSVGNMQLLKILNLSGTKINEVPECVRRLKYLQFLDLTLCANLQRLPDWIGELKCLSYLSVILCSETLDCMPKGILKLLNLKTLRSAWLKLDFEENEWLNLKDVSNMISLQELRISINDKLCFNRVEDGILARLVKMRHFGLWNNVPQKELDKELIFPPFPATMKSFKDLETLHLCRFSVPSWLCLSGNLRELVLTYCSSDYPALQTIPNLEVLSLIGNQTCTKLPKHFGESKGFSRLVQLSVQGFPLLEEFPALEDRAMQRLKILKIWDCPRVKKVPDGLEKLKTLKTIECSGSYGGVNELMERLQEGGEDWNSIKAYNPRVTISLLN</sequence>
<accession>A0AAD3RS58</accession>
<dbReference type="Pfam" id="PF00931">
    <property type="entry name" value="NB-ARC"/>
    <property type="match status" value="1"/>
</dbReference>
<evidence type="ECO:0000256" key="3">
    <source>
        <dbReference type="ARBA" id="ARBA00022821"/>
    </source>
</evidence>
<dbReference type="Gene3D" id="1.10.8.430">
    <property type="entry name" value="Helical domain of apoptotic protease-activating factors"/>
    <property type="match status" value="1"/>
</dbReference>
<evidence type="ECO:0000313" key="9">
    <source>
        <dbReference type="EMBL" id="GLJ59664.1"/>
    </source>
</evidence>
<dbReference type="Pfam" id="PF18052">
    <property type="entry name" value="Rx_N"/>
    <property type="match status" value="1"/>
</dbReference>
<dbReference type="Gene3D" id="1.10.10.10">
    <property type="entry name" value="Winged helix-like DNA-binding domain superfamily/Winged helix DNA-binding domain"/>
    <property type="match status" value="1"/>
</dbReference>